<evidence type="ECO:0000313" key="1">
    <source>
        <dbReference type="EMBL" id="GIY50818.1"/>
    </source>
</evidence>
<dbReference type="EMBL" id="BPLQ01010450">
    <property type="protein sequence ID" value="GIY50818.1"/>
    <property type="molecule type" value="Genomic_DNA"/>
</dbReference>
<reference evidence="1 2" key="1">
    <citation type="submission" date="2021-06" db="EMBL/GenBank/DDBJ databases">
        <title>Caerostris darwini draft genome.</title>
        <authorList>
            <person name="Kono N."/>
            <person name="Arakawa K."/>
        </authorList>
    </citation>
    <scope>NUCLEOTIDE SEQUENCE [LARGE SCALE GENOMIC DNA]</scope>
</reference>
<keyword evidence="2" id="KW-1185">Reference proteome</keyword>
<organism evidence="1 2">
    <name type="scientific">Caerostris darwini</name>
    <dbReference type="NCBI Taxonomy" id="1538125"/>
    <lineage>
        <taxon>Eukaryota</taxon>
        <taxon>Metazoa</taxon>
        <taxon>Ecdysozoa</taxon>
        <taxon>Arthropoda</taxon>
        <taxon>Chelicerata</taxon>
        <taxon>Arachnida</taxon>
        <taxon>Araneae</taxon>
        <taxon>Araneomorphae</taxon>
        <taxon>Entelegynae</taxon>
        <taxon>Araneoidea</taxon>
        <taxon>Araneidae</taxon>
        <taxon>Caerostris</taxon>
    </lineage>
</organism>
<comment type="caution">
    <text evidence="1">The sequence shown here is derived from an EMBL/GenBank/DDBJ whole genome shotgun (WGS) entry which is preliminary data.</text>
</comment>
<accession>A0AAV4TW82</accession>
<name>A0AAV4TW82_9ARAC</name>
<protein>
    <submittedName>
        <fullName evidence="1">Uncharacterized protein</fullName>
    </submittedName>
</protein>
<evidence type="ECO:0000313" key="2">
    <source>
        <dbReference type="Proteomes" id="UP001054837"/>
    </source>
</evidence>
<gene>
    <name evidence="1" type="ORF">CDAR_537141</name>
</gene>
<dbReference type="AlphaFoldDB" id="A0AAV4TW82"/>
<proteinExistence type="predicted"/>
<sequence length="80" mass="9231">MDIHHQLTLDDLSKKDDNEAILLHSRKWTKIPGSSTDKNTLLMGPKQTKRALIKHCISKSRLEVQVMLPEESDCKYVIQM</sequence>
<dbReference type="Proteomes" id="UP001054837">
    <property type="component" value="Unassembled WGS sequence"/>
</dbReference>